<evidence type="ECO:0000256" key="10">
    <source>
        <dbReference type="ARBA" id="ARBA00023242"/>
    </source>
</evidence>
<dbReference type="Pfam" id="PF00271">
    <property type="entry name" value="Helicase_C"/>
    <property type="match status" value="1"/>
</dbReference>
<dbReference type="InterPro" id="IPR015194">
    <property type="entry name" value="ISWI_HAND-dom"/>
</dbReference>
<evidence type="ECO:0000256" key="11">
    <source>
        <dbReference type="SAM" id="MobiDB-lite"/>
    </source>
</evidence>
<dbReference type="InterPro" id="IPR017884">
    <property type="entry name" value="SANT_dom"/>
</dbReference>
<dbReference type="Proteomes" id="UP000035682">
    <property type="component" value="Unplaced"/>
</dbReference>
<dbReference type="FunFam" id="3.40.50.10810:FF:000015">
    <property type="entry name" value="lymphoid-specific helicase isoform X1"/>
    <property type="match status" value="1"/>
</dbReference>
<evidence type="ECO:0000256" key="6">
    <source>
        <dbReference type="ARBA" id="ARBA00022806"/>
    </source>
</evidence>
<dbReference type="SMART" id="SM00717">
    <property type="entry name" value="SANT"/>
    <property type="match status" value="2"/>
</dbReference>
<feature type="compositionally biased region" description="Basic and acidic residues" evidence="11">
    <location>
        <begin position="920"/>
        <end position="932"/>
    </location>
</feature>
<dbReference type="GO" id="GO:0031491">
    <property type="term" value="F:nucleosome binding"/>
    <property type="evidence" value="ECO:0007669"/>
    <property type="project" value="InterPro"/>
</dbReference>
<dbReference type="PROSITE" id="PS51192">
    <property type="entry name" value="HELICASE_ATP_BIND_1"/>
    <property type="match status" value="1"/>
</dbReference>
<proteinExistence type="inferred from homology"/>
<keyword evidence="4" id="KW-0547">Nucleotide-binding</keyword>
<evidence type="ECO:0000256" key="5">
    <source>
        <dbReference type="ARBA" id="ARBA00022801"/>
    </source>
</evidence>
<dbReference type="FunFam" id="3.40.50.300:FF:000082">
    <property type="entry name" value="ISWI chromatin remodeling complex ATPase ISW1"/>
    <property type="match status" value="1"/>
</dbReference>
<evidence type="ECO:0000256" key="3">
    <source>
        <dbReference type="ARBA" id="ARBA00022553"/>
    </source>
</evidence>
<dbReference type="CDD" id="cd00167">
    <property type="entry name" value="SANT"/>
    <property type="match status" value="1"/>
</dbReference>
<reference evidence="17" key="3">
    <citation type="submission" date="2020-12" db="UniProtKB">
        <authorList>
            <consortium name="WormBaseParasite"/>
        </authorList>
    </citation>
    <scope>IDENTIFICATION</scope>
</reference>
<dbReference type="OMA" id="ECVINNE"/>
<dbReference type="InterPro" id="IPR015195">
    <property type="entry name" value="SLIDE"/>
</dbReference>
<accession>A0A090LDC7</accession>
<evidence type="ECO:0000256" key="1">
    <source>
        <dbReference type="ARBA" id="ARBA00004123"/>
    </source>
</evidence>
<evidence type="ECO:0000256" key="9">
    <source>
        <dbReference type="ARBA" id="ARBA00023054"/>
    </source>
</evidence>
<dbReference type="PROSITE" id="PS51293">
    <property type="entry name" value="SANT"/>
    <property type="match status" value="1"/>
</dbReference>
<evidence type="ECO:0000259" key="12">
    <source>
        <dbReference type="PROSITE" id="PS51192"/>
    </source>
</evidence>
<evidence type="ECO:0000313" key="16">
    <source>
        <dbReference type="Proteomes" id="UP000035682"/>
    </source>
</evidence>
<dbReference type="Pfam" id="PF09110">
    <property type="entry name" value="HAND"/>
    <property type="match status" value="1"/>
</dbReference>
<dbReference type="PROSITE" id="PS51194">
    <property type="entry name" value="HELICASE_CTER"/>
    <property type="match status" value="1"/>
</dbReference>
<keyword evidence="16" id="KW-1185">Reference proteome</keyword>
<evidence type="ECO:0000313" key="17">
    <source>
        <dbReference type="WBParaSite" id="SRAE_2000080800.1"/>
    </source>
</evidence>
<keyword evidence="10" id="KW-0539">Nucleus</keyword>
<evidence type="ECO:0000259" key="14">
    <source>
        <dbReference type="PROSITE" id="PS51293"/>
    </source>
</evidence>
<evidence type="ECO:0000256" key="8">
    <source>
        <dbReference type="ARBA" id="ARBA00022853"/>
    </source>
</evidence>
<dbReference type="InterPro" id="IPR000330">
    <property type="entry name" value="SNF2_N"/>
</dbReference>
<dbReference type="CDD" id="cd17997">
    <property type="entry name" value="DEXHc_SMARCA1_SMARCA5"/>
    <property type="match status" value="1"/>
</dbReference>
<dbReference type="Pfam" id="PF00176">
    <property type="entry name" value="SNF2-rel_dom"/>
    <property type="match status" value="1"/>
</dbReference>
<protein>
    <submittedName>
        <fullName evidence="15 17">SWI/SNF-related matrix-associated actin-dependent regulator of chromatin subfamily A member 5</fullName>
    </submittedName>
</protein>
<dbReference type="WormBase" id="SRAE_2000080800">
    <property type="protein sequence ID" value="SRP12421"/>
    <property type="gene ID" value="WBGene00261008"/>
</dbReference>
<keyword evidence="6" id="KW-0347">Helicase</keyword>
<dbReference type="InterPro" id="IPR038718">
    <property type="entry name" value="SNF2-like_sf"/>
</dbReference>
<dbReference type="Gene3D" id="1.10.1040.30">
    <property type="entry name" value="ISWI, HAND domain"/>
    <property type="match status" value="1"/>
</dbReference>
<keyword evidence="8" id="KW-0156">Chromatin regulator</keyword>
<dbReference type="GeneID" id="36378502"/>
<comment type="subcellular location">
    <subcellularLocation>
        <location evidence="1">Nucleus</location>
    </subcellularLocation>
</comment>
<dbReference type="InterPro" id="IPR001650">
    <property type="entry name" value="Helicase_C-like"/>
</dbReference>
<dbReference type="InterPro" id="IPR049730">
    <property type="entry name" value="SNF2/RAD54-like_C"/>
</dbReference>
<dbReference type="eggNOG" id="KOG0385">
    <property type="taxonomic scope" value="Eukaryota"/>
</dbReference>
<dbReference type="GO" id="GO:0016887">
    <property type="term" value="F:ATP hydrolysis activity"/>
    <property type="evidence" value="ECO:0007669"/>
    <property type="project" value="TreeGrafter"/>
</dbReference>
<sequence length="946" mass="110440">MLPDNSISEKLIEIEKKVQTKIFGGQCIDKINGINNIISDDDHRHILKEEEEDKKLLEEAEKFDNVFCFQSSPDYITGGILRDYQIRGLNWLISLEENNINGILADEMGLGKTLQTISLLGYMKHFKGYNGPFLIILPKSTIANWENEFYKWCPSLKTVVLKGTAEERNIIIKDYILTSKFEVLLTNYELIMKNMNILQKFTWRYIVIDEGHRIKNDKSKLSECVRKLKSTNRLLITGTPLQNDLHELWSLLNFLMPEHFSDSEAFDSLFSTENCLSNNEEIVLKLHKILKPFLLRRIKSDVETTLLPKKELKVYVGLSEMQRKYYQNILTKNLEVITAQGKKEKSRLMNIIMHLRKCCNHPYLFDGAEPGPPFFTGPHLIYNSGKMVLLDKLLSKLKEQGSRVLIFSQMARMLDILSDYCWMKKYDYCRLDGQTSYEDREKNIRSFNEPGSEKFIFLLTTRAGGLGINLTTADVVILYDSDWNPQMDLQAMDRAHRIGQTKQVKVFRLVTQNSVEERIQKASEKKLILDSIVIQQGRGSHSKKGLSGDDMLNAIRYDCNRIMTGDADSITDEDIDTILNKAEKETNDFNEELKKVKENSLRYFSMDTTSSSDNLYNFEGTDFSSKKNTDEFFFEMPKRERKNNIYASIKNTIKKEKENKFEISMPKQVQLKDYQFYPSQLIDIQEREMNYYKQVKGIPAEVPCKNDNKSKKEIAKIRKELQKKIDNALPLTIEEQALKKELIKQGFSNWGKKEFNNFVKACEKYGRDEYEAIASEIGTKTCEEVVEYSKVFFLRYKELQEGNKIMEQIEKGERAIERRIKNLKALELRVSKCKSPYYQFRINYLSGKSRTWNEDQDRFILLKFLEYGGEGEDVYNKIYRDIADSNDFIFDYFLLSKSTTEIQKRIHSLLRLIDIDMNGKKNDDNDSSNSKEKRSRKRKLSESTVD</sequence>
<dbReference type="FunFam" id="1.10.10.60:FF:000022">
    <property type="entry name" value="ISWI chromatin-remodeling complex ATPase CHR11 isoform A"/>
    <property type="match status" value="1"/>
</dbReference>
<dbReference type="GO" id="GO:0004386">
    <property type="term" value="F:helicase activity"/>
    <property type="evidence" value="ECO:0007669"/>
    <property type="project" value="UniProtKB-KW"/>
</dbReference>
<evidence type="ECO:0000256" key="2">
    <source>
        <dbReference type="ARBA" id="ARBA00009687"/>
    </source>
</evidence>
<keyword evidence="3" id="KW-0597">Phosphoprotein</keyword>
<evidence type="ECO:0000313" key="18">
    <source>
        <dbReference type="WormBase" id="SRAE_2000080800"/>
    </source>
</evidence>
<reference evidence="15" key="2">
    <citation type="submission" date="2014-09" db="EMBL/GenBank/DDBJ databases">
        <authorList>
            <person name="Aslett A.Martin."/>
        </authorList>
    </citation>
    <scope>NUCLEOTIDE SEQUENCE</scope>
    <source>
        <strain evidence="15">ED321 Heterogonic</strain>
    </source>
</reference>
<dbReference type="InterPro" id="IPR036306">
    <property type="entry name" value="ISWI_HAND-dom_sf"/>
</dbReference>
<dbReference type="PANTHER" id="PTHR45623:SF49">
    <property type="entry name" value="SWI_SNF-RELATED MATRIX-ASSOCIATED ACTIN-DEPENDENT REGULATOR OF CHROMATIN SUBFAMILY A MEMBER 5"/>
    <property type="match status" value="1"/>
</dbReference>
<dbReference type="eggNOG" id="KOG2562">
    <property type="taxonomic scope" value="Eukaryota"/>
</dbReference>
<feature type="region of interest" description="Disordered" evidence="11">
    <location>
        <begin position="920"/>
        <end position="946"/>
    </location>
</feature>
<dbReference type="SMART" id="SM00490">
    <property type="entry name" value="HELICc"/>
    <property type="match status" value="1"/>
</dbReference>
<dbReference type="InterPro" id="IPR014001">
    <property type="entry name" value="Helicase_ATP-bd"/>
</dbReference>
<dbReference type="InterPro" id="IPR027417">
    <property type="entry name" value="P-loop_NTPase"/>
</dbReference>
<dbReference type="Gene3D" id="1.10.10.60">
    <property type="entry name" value="Homeodomain-like"/>
    <property type="match status" value="2"/>
</dbReference>
<dbReference type="SUPFAM" id="SSF46689">
    <property type="entry name" value="Homeodomain-like"/>
    <property type="match status" value="2"/>
</dbReference>
<feature type="domain" description="SANT" evidence="14">
    <location>
        <begin position="745"/>
        <end position="797"/>
    </location>
</feature>
<dbReference type="Gene3D" id="3.40.50.10810">
    <property type="entry name" value="Tandem AAA-ATPase domain"/>
    <property type="match status" value="1"/>
</dbReference>
<feature type="domain" description="Helicase C-terminal" evidence="13">
    <location>
        <begin position="389"/>
        <end position="540"/>
    </location>
</feature>
<keyword evidence="7" id="KW-0067">ATP-binding</keyword>
<name>A0A090LDC7_STRRB</name>
<keyword evidence="5" id="KW-0378">Hydrolase</keyword>
<dbReference type="AlphaFoldDB" id="A0A090LDC7"/>
<feature type="domain" description="Helicase ATP-binding" evidence="12">
    <location>
        <begin position="93"/>
        <end position="258"/>
    </location>
</feature>
<dbReference type="GO" id="GO:0003677">
    <property type="term" value="F:DNA binding"/>
    <property type="evidence" value="ECO:0007669"/>
    <property type="project" value="InterPro"/>
</dbReference>
<dbReference type="STRING" id="34506.A0A090LDC7"/>
<evidence type="ECO:0000256" key="4">
    <source>
        <dbReference type="ARBA" id="ARBA00022741"/>
    </source>
</evidence>
<dbReference type="InterPro" id="IPR001005">
    <property type="entry name" value="SANT/Myb"/>
</dbReference>
<dbReference type="EMBL" id="LN609529">
    <property type="protein sequence ID" value="CEF66138.1"/>
    <property type="molecule type" value="Genomic_DNA"/>
</dbReference>
<dbReference type="GO" id="GO:0031010">
    <property type="term" value="C:ISWI-type complex"/>
    <property type="evidence" value="ECO:0007669"/>
    <property type="project" value="UniProtKB-ARBA"/>
</dbReference>
<dbReference type="CTD" id="36378502"/>
<dbReference type="SUPFAM" id="SSF101224">
    <property type="entry name" value="HAND domain of the nucleosome remodeling ATPase ISWI"/>
    <property type="match status" value="1"/>
</dbReference>
<reference evidence="16" key="1">
    <citation type="submission" date="2014-09" db="EMBL/GenBank/DDBJ databases">
        <authorList>
            <person name="Martin A.A."/>
        </authorList>
    </citation>
    <scope>NUCLEOTIDE SEQUENCE</scope>
    <source>
        <strain evidence="16">ED321</strain>
    </source>
</reference>
<keyword evidence="9" id="KW-0175">Coiled coil</keyword>
<gene>
    <name evidence="15 17 18" type="ORF">SRAE_2000080800</name>
</gene>
<dbReference type="GO" id="GO:0140658">
    <property type="term" value="F:ATP-dependent chromatin remodeler activity"/>
    <property type="evidence" value="ECO:0007669"/>
    <property type="project" value="TreeGrafter"/>
</dbReference>
<dbReference type="Gene3D" id="3.40.50.300">
    <property type="entry name" value="P-loop containing nucleotide triphosphate hydrolases"/>
    <property type="match status" value="1"/>
</dbReference>
<evidence type="ECO:0000313" key="15">
    <source>
        <dbReference type="EMBL" id="CEF66138.1"/>
    </source>
</evidence>
<dbReference type="SMART" id="SM00487">
    <property type="entry name" value="DEXDc"/>
    <property type="match status" value="1"/>
</dbReference>
<comment type="similarity">
    <text evidence="2">Belongs to the SNF2/RAD54 helicase family. ISWI subfamily.</text>
</comment>
<dbReference type="PANTHER" id="PTHR45623">
    <property type="entry name" value="CHROMODOMAIN-HELICASE-DNA-BINDING PROTEIN 3-RELATED-RELATED"/>
    <property type="match status" value="1"/>
</dbReference>
<dbReference type="GO" id="GO:0034728">
    <property type="term" value="P:nucleosome organization"/>
    <property type="evidence" value="ECO:0007669"/>
    <property type="project" value="TreeGrafter"/>
</dbReference>
<evidence type="ECO:0000259" key="13">
    <source>
        <dbReference type="PROSITE" id="PS51194"/>
    </source>
</evidence>
<dbReference type="CDD" id="cd18793">
    <property type="entry name" value="SF2_C_SNF"/>
    <property type="match status" value="1"/>
</dbReference>
<dbReference type="InterPro" id="IPR044754">
    <property type="entry name" value="Isw1/2_DEXHc"/>
</dbReference>
<dbReference type="RefSeq" id="XP_024505338.1">
    <property type="nucleotide sequence ID" value="XM_024651685.1"/>
</dbReference>
<dbReference type="WBParaSite" id="SRAE_2000080800.1">
    <property type="protein sequence ID" value="SRAE_2000080800.1"/>
    <property type="gene ID" value="WBGene00261008"/>
</dbReference>
<dbReference type="GO" id="GO:0005524">
    <property type="term" value="F:ATP binding"/>
    <property type="evidence" value="ECO:0007669"/>
    <property type="project" value="UniProtKB-KW"/>
</dbReference>
<dbReference type="Pfam" id="PF09111">
    <property type="entry name" value="SLIDE"/>
    <property type="match status" value="1"/>
</dbReference>
<organism evidence="15">
    <name type="scientific">Strongyloides ratti</name>
    <name type="common">Parasitic roundworm</name>
    <dbReference type="NCBI Taxonomy" id="34506"/>
    <lineage>
        <taxon>Eukaryota</taxon>
        <taxon>Metazoa</taxon>
        <taxon>Ecdysozoa</taxon>
        <taxon>Nematoda</taxon>
        <taxon>Chromadorea</taxon>
        <taxon>Rhabditida</taxon>
        <taxon>Tylenchina</taxon>
        <taxon>Panagrolaimomorpha</taxon>
        <taxon>Strongyloidoidea</taxon>
        <taxon>Strongyloididae</taxon>
        <taxon>Strongyloides</taxon>
    </lineage>
</organism>
<dbReference type="SUPFAM" id="SSF52540">
    <property type="entry name" value="P-loop containing nucleoside triphosphate hydrolases"/>
    <property type="match status" value="2"/>
</dbReference>
<dbReference type="GO" id="GO:0042393">
    <property type="term" value="F:histone binding"/>
    <property type="evidence" value="ECO:0007669"/>
    <property type="project" value="TreeGrafter"/>
</dbReference>
<dbReference type="InterPro" id="IPR009057">
    <property type="entry name" value="Homeodomain-like_sf"/>
</dbReference>
<dbReference type="OrthoDB" id="5857104at2759"/>
<evidence type="ECO:0000256" key="7">
    <source>
        <dbReference type="ARBA" id="ARBA00022840"/>
    </source>
</evidence>